<dbReference type="EMBL" id="HG994368">
    <property type="protein sequence ID" value="CAF1798984.1"/>
    <property type="molecule type" value="Genomic_DNA"/>
</dbReference>
<organism evidence="1">
    <name type="scientific">Brassica napus</name>
    <name type="common">Rape</name>
    <dbReference type="NCBI Taxonomy" id="3708"/>
    <lineage>
        <taxon>Eukaryota</taxon>
        <taxon>Viridiplantae</taxon>
        <taxon>Streptophyta</taxon>
        <taxon>Embryophyta</taxon>
        <taxon>Tracheophyta</taxon>
        <taxon>Spermatophyta</taxon>
        <taxon>Magnoliopsida</taxon>
        <taxon>eudicotyledons</taxon>
        <taxon>Gunneridae</taxon>
        <taxon>Pentapetalae</taxon>
        <taxon>rosids</taxon>
        <taxon>malvids</taxon>
        <taxon>Brassicales</taxon>
        <taxon>Brassicaceae</taxon>
        <taxon>Brassiceae</taxon>
        <taxon>Brassica</taxon>
    </lineage>
</organism>
<dbReference type="AlphaFoldDB" id="A0A816J7Z1"/>
<gene>
    <name evidence="1" type="ORF">DARMORV10_C04P01270.1</name>
</gene>
<evidence type="ECO:0000313" key="1">
    <source>
        <dbReference type="EMBL" id="CAF1798984.1"/>
    </source>
</evidence>
<dbReference type="Proteomes" id="UP001295469">
    <property type="component" value="Chromosome C04"/>
</dbReference>
<protein>
    <submittedName>
        <fullName evidence="1">(rape) hypothetical protein</fullName>
    </submittedName>
</protein>
<accession>A0A816J7Z1</accession>
<sequence>MKRHNFCKKSTNKVLRREKFLDTSISNKLHTILESSKLLLQCNFFLVISEM</sequence>
<name>A0A816J7Z1_BRANA</name>
<proteinExistence type="predicted"/>
<reference evidence="1" key="1">
    <citation type="submission" date="2021-01" db="EMBL/GenBank/DDBJ databases">
        <authorList>
            <consortium name="Genoscope - CEA"/>
            <person name="William W."/>
        </authorList>
    </citation>
    <scope>NUCLEOTIDE SEQUENCE</scope>
</reference>